<keyword evidence="2" id="KW-1185">Reference proteome</keyword>
<sequence length="162" mass="18437">MVTDTGLKILYSGKVPNRPKLCRISINDVAGDYYFGIWDTKWPGGAKAEQALQTVIFGSPGTMVRFDTIGGPGYPYFKFHETIRNEGFERLHVAGRYYNTMKIAHERQGFGGNIYHSVVTQWRDIRTGVTVYVNYQHISGWPQPRAWSPLKIMMRPCNSQAS</sequence>
<dbReference type="EMBL" id="FTNE01000045">
    <property type="protein sequence ID" value="SIR52192.1"/>
    <property type="molecule type" value="Genomic_DNA"/>
</dbReference>
<reference evidence="1 2" key="1">
    <citation type="submission" date="2017-01" db="EMBL/GenBank/DDBJ databases">
        <authorList>
            <person name="Varghese N."/>
            <person name="Submissions S."/>
        </authorList>
    </citation>
    <scope>NUCLEOTIDE SEQUENCE [LARGE SCALE GENOMIC DNA]</scope>
    <source>
        <strain evidence="1 2">ATCC 35905</strain>
    </source>
</reference>
<name>A0A8G2CNY1_ACIRU</name>
<evidence type="ECO:0000313" key="1">
    <source>
        <dbReference type="EMBL" id="SIR52192.1"/>
    </source>
</evidence>
<dbReference type="AlphaFoldDB" id="A0A8G2CNY1"/>
<dbReference type="Proteomes" id="UP000186308">
    <property type="component" value="Unassembled WGS sequence"/>
</dbReference>
<evidence type="ECO:0000313" key="2">
    <source>
        <dbReference type="Proteomes" id="UP000186308"/>
    </source>
</evidence>
<organism evidence="1 2">
    <name type="scientific">Acidiphilium rubrum</name>
    <dbReference type="NCBI Taxonomy" id="526"/>
    <lineage>
        <taxon>Bacteria</taxon>
        <taxon>Pseudomonadati</taxon>
        <taxon>Pseudomonadota</taxon>
        <taxon>Alphaproteobacteria</taxon>
        <taxon>Acetobacterales</taxon>
        <taxon>Acidocellaceae</taxon>
        <taxon>Acidiphilium</taxon>
    </lineage>
</organism>
<proteinExistence type="predicted"/>
<protein>
    <submittedName>
        <fullName evidence="1">Uncharacterized protein</fullName>
    </submittedName>
</protein>
<accession>A0A8G2CNY1</accession>
<gene>
    <name evidence="1" type="ORF">SAMN05421828_14510</name>
</gene>
<comment type="caution">
    <text evidence="1">The sequence shown here is derived from an EMBL/GenBank/DDBJ whole genome shotgun (WGS) entry which is preliminary data.</text>
</comment>